<gene>
    <name evidence="14" type="ORF">FHX71_001785</name>
</gene>
<dbReference type="GO" id="GO:0000155">
    <property type="term" value="F:phosphorelay sensor kinase activity"/>
    <property type="evidence" value="ECO:0007669"/>
    <property type="project" value="InterPro"/>
</dbReference>
<keyword evidence="8 11" id="KW-1133">Transmembrane helix</keyword>
<dbReference type="InterPro" id="IPR003660">
    <property type="entry name" value="HAMP_dom"/>
</dbReference>
<keyword evidence="10 11" id="KW-0472">Membrane</keyword>
<sequence length="454" mass="47452">MIFRRLGIRGRIAGGSFLVAVLICAGAGLVLNERIAQILRESTESILASDAAPYVAAISNDPGEQLDAPGPAQLVAVTRPDGTTALDTIPSALSDQVQDGLPRDRTVELTADGTTYLVRTEPVSSAQGTWEVVTARSSEEETDALNQMRTLLITTLGVIAVGVLLTAFALTSASLRPVGNIRRTAERLIASPGSELLPVGTVDDEITRLARTLNELIGELRAAADRERQMVSDASHELRTPLAILRTQLELARTGPHSAERLLDDVVGAERSAARLSALVESLLELSSVSAAEPGRSTARELADEVRDAVDRAQFRARDRAVDITETITLADPDLVLALRAEDLGRIIDNLTGNALRAVTDPGRIEVVLSADGTAGTLTVTDTGGGISPEFVDRALDRFSQGDGARAAGSGAGLGLAIVSAIVDRAGGRIILDNRPGTGLGIHITVPAATDGVG</sequence>
<dbReference type="SUPFAM" id="SSF47384">
    <property type="entry name" value="Homodimeric domain of signal transducing histidine kinase"/>
    <property type="match status" value="1"/>
</dbReference>
<dbReference type="PANTHER" id="PTHR45436">
    <property type="entry name" value="SENSOR HISTIDINE KINASE YKOH"/>
    <property type="match status" value="1"/>
</dbReference>
<dbReference type="Gene3D" id="3.30.565.10">
    <property type="entry name" value="Histidine kinase-like ATPase, C-terminal domain"/>
    <property type="match status" value="1"/>
</dbReference>
<dbReference type="RefSeq" id="WP_182615464.1">
    <property type="nucleotide sequence ID" value="NZ_BAAATF010000006.1"/>
</dbReference>
<dbReference type="Proteomes" id="UP000540568">
    <property type="component" value="Unassembled WGS sequence"/>
</dbReference>
<evidence type="ECO:0000256" key="5">
    <source>
        <dbReference type="ARBA" id="ARBA00022679"/>
    </source>
</evidence>
<dbReference type="SMART" id="SM00388">
    <property type="entry name" value="HisKA"/>
    <property type="match status" value="1"/>
</dbReference>
<dbReference type="InterPro" id="IPR004358">
    <property type="entry name" value="Sig_transdc_His_kin-like_C"/>
</dbReference>
<dbReference type="AlphaFoldDB" id="A0A7W3J7Q9"/>
<evidence type="ECO:0000256" key="6">
    <source>
        <dbReference type="ARBA" id="ARBA00022692"/>
    </source>
</evidence>
<evidence type="ECO:0000259" key="12">
    <source>
        <dbReference type="PROSITE" id="PS50109"/>
    </source>
</evidence>
<dbReference type="InterPro" id="IPR003661">
    <property type="entry name" value="HisK_dim/P_dom"/>
</dbReference>
<dbReference type="Gene3D" id="1.10.287.130">
    <property type="match status" value="1"/>
</dbReference>
<feature type="domain" description="Histidine kinase" evidence="12">
    <location>
        <begin position="233"/>
        <end position="450"/>
    </location>
</feature>
<dbReference type="InterPro" id="IPR050428">
    <property type="entry name" value="TCS_sensor_his_kinase"/>
</dbReference>
<dbReference type="Gene3D" id="6.10.340.10">
    <property type="match status" value="1"/>
</dbReference>
<proteinExistence type="predicted"/>
<feature type="domain" description="HAMP" evidence="13">
    <location>
        <begin position="172"/>
        <end position="225"/>
    </location>
</feature>
<evidence type="ECO:0000256" key="9">
    <source>
        <dbReference type="ARBA" id="ARBA00023012"/>
    </source>
</evidence>
<dbReference type="Pfam" id="PF02518">
    <property type="entry name" value="HATPase_c"/>
    <property type="match status" value="1"/>
</dbReference>
<dbReference type="EMBL" id="JACGWV010000001">
    <property type="protein sequence ID" value="MBA8807843.1"/>
    <property type="molecule type" value="Genomic_DNA"/>
</dbReference>
<keyword evidence="15" id="KW-1185">Reference proteome</keyword>
<evidence type="ECO:0000256" key="4">
    <source>
        <dbReference type="ARBA" id="ARBA00022553"/>
    </source>
</evidence>
<dbReference type="SMART" id="SM00387">
    <property type="entry name" value="HATPase_c"/>
    <property type="match status" value="1"/>
</dbReference>
<evidence type="ECO:0000256" key="8">
    <source>
        <dbReference type="ARBA" id="ARBA00022989"/>
    </source>
</evidence>
<dbReference type="InterPro" id="IPR005467">
    <property type="entry name" value="His_kinase_dom"/>
</dbReference>
<evidence type="ECO:0000256" key="3">
    <source>
        <dbReference type="ARBA" id="ARBA00012438"/>
    </source>
</evidence>
<evidence type="ECO:0000256" key="10">
    <source>
        <dbReference type="ARBA" id="ARBA00023136"/>
    </source>
</evidence>
<evidence type="ECO:0000313" key="14">
    <source>
        <dbReference type="EMBL" id="MBA8807843.1"/>
    </source>
</evidence>
<dbReference type="PROSITE" id="PS50109">
    <property type="entry name" value="HIS_KIN"/>
    <property type="match status" value="1"/>
</dbReference>
<dbReference type="PANTHER" id="PTHR45436:SF5">
    <property type="entry name" value="SENSOR HISTIDINE KINASE TRCS"/>
    <property type="match status" value="1"/>
</dbReference>
<evidence type="ECO:0000256" key="11">
    <source>
        <dbReference type="SAM" id="Phobius"/>
    </source>
</evidence>
<accession>A0A7W3J7Q9</accession>
<keyword evidence="4" id="KW-0597">Phosphoprotein</keyword>
<dbReference type="InterPro" id="IPR036890">
    <property type="entry name" value="HATPase_C_sf"/>
</dbReference>
<dbReference type="EC" id="2.7.13.3" evidence="3"/>
<comment type="catalytic activity">
    <reaction evidence="1">
        <text>ATP + protein L-histidine = ADP + protein N-phospho-L-histidine.</text>
        <dbReference type="EC" id="2.7.13.3"/>
    </reaction>
</comment>
<evidence type="ECO:0000256" key="2">
    <source>
        <dbReference type="ARBA" id="ARBA00004236"/>
    </source>
</evidence>
<keyword evidence="5" id="KW-0808">Transferase</keyword>
<reference evidence="14 15" key="1">
    <citation type="submission" date="2020-07" db="EMBL/GenBank/DDBJ databases">
        <title>Sequencing the genomes of 1000 actinobacteria strains.</title>
        <authorList>
            <person name="Klenk H.-P."/>
        </authorList>
    </citation>
    <scope>NUCLEOTIDE SEQUENCE [LARGE SCALE GENOMIC DNA]</scope>
    <source>
        <strain evidence="14 15">DSM 44121</strain>
    </source>
</reference>
<comment type="subcellular location">
    <subcellularLocation>
        <location evidence="2">Cell membrane</location>
    </subcellularLocation>
</comment>
<evidence type="ECO:0000256" key="1">
    <source>
        <dbReference type="ARBA" id="ARBA00000085"/>
    </source>
</evidence>
<dbReference type="SUPFAM" id="SSF55874">
    <property type="entry name" value="ATPase domain of HSP90 chaperone/DNA topoisomerase II/histidine kinase"/>
    <property type="match status" value="1"/>
</dbReference>
<keyword evidence="6 11" id="KW-0812">Transmembrane</keyword>
<organism evidence="14 15">
    <name type="scientific">Promicromonospora sukumoe</name>
    <dbReference type="NCBI Taxonomy" id="88382"/>
    <lineage>
        <taxon>Bacteria</taxon>
        <taxon>Bacillati</taxon>
        <taxon>Actinomycetota</taxon>
        <taxon>Actinomycetes</taxon>
        <taxon>Micrococcales</taxon>
        <taxon>Promicromonosporaceae</taxon>
        <taxon>Promicromonospora</taxon>
    </lineage>
</organism>
<dbReference type="GO" id="GO:0005886">
    <property type="term" value="C:plasma membrane"/>
    <property type="evidence" value="ECO:0007669"/>
    <property type="project" value="UniProtKB-SubCell"/>
</dbReference>
<dbReference type="PRINTS" id="PR00344">
    <property type="entry name" value="BCTRLSENSOR"/>
</dbReference>
<keyword evidence="9" id="KW-0902">Two-component regulatory system</keyword>
<feature type="transmembrane region" description="Helical" evidence="11">
    <location>
        <begin position="151"/>
        <end position="173"/>
    </location>
</feature>
<dbReference type="PROSITE" id="PS50885">
    <property type="entry name" value="HAMP"/>
    <property type="match status" value="1"/>
</dbReference>
<evidence type="ECO:0000313" key="15">
    <source>
        <dbReference type="Proteomes" id="UP000540568"/>
    </source>
</evidence>
<dbReference type="InterPro" id="IPR036097">
    <property type="entry name" value="HisK_dim/P_sf"/>
</dbReference>
<evidence type="ECO:0000259" key="13">
    <source>
        <dbReference type="PROSITE" id="PS50885"/>
    </source>
</evidence>
<dbReference type="Pfam" id="PF00512">
    <property type="entry name" value="HisKA"/>
    <property type="match status" value="1"/>
</dbReference>
<keyword evidence="7 14" id="KW-0418">Kinase</keyword>
<dbReference type="InterPro" id="IPR003594">
    <property type="entry name" value="HATPase_dom"/>
</dbReference>
<dbReference type="CDD" id="cd00082">
    <property type="entry name" value="HisKA"/>
    <property type="match status" value="1"/>
</dbReference>
<name>A0A7W3J7Q9_9MICO</name>
<evidence type="ECO:0000256" key="7">
    <source>
        <dbReference type="ARBA" id="ARBA00022777"/>
    </source>
</evidence>
<feature type="transmembrane region" description="Helical" evidence="11">
    <location>
        <begin position="12"/>
        <end position="31"/>
    </location>
</feature>
<protein>
    <recommendedName>
        <fullName evidence="3">histidine kinase</fullName>
        <ecNumber evidence="3">2.7.13.3</ecNumber>
    </recommendedName>
</protein>
<comment type="caution">
    <text evidence="14">The sequence shown here is derived from an EMBL/GenBank/DDBJ whole genome shotgun (WGS) entry which is preliminary data.</text>
</comment>